<dbReference type="RefSeq" id="WP_085196141.1">
    <property type="nucleotide sequence ID" value="NZ_AP022314.1"/>
</dbReference>
<proteinExistence type="predicted"/>
<dbReference type="AlphaFoldDB" id="A0AAD1H113"/>
<protein>
    <submittedName>
        <fullName evidence="1">Uncharacterized protein</fullName>
    </submittedName>
</protein>
<gene>
    <name evidence="1" type="ORF">MYXE_20500</name>
</gene>
<reference evidence="1 2" key="1">
    <citation type="submission" date="2019-12" db="EMBL/GenBank/DDBJ databases">
        <title>Complete genome sequence of Mycolicibacterium xenopi str. JCM15661T.</title>
        <authorList>
            <person name="Yoshida M."/>
            <person name="Fukano H."/>
            <person name="Asakura T."/>
            <person name="Hoshino Y."/>
        </authorList>
    </citation>
    <scope>NUCLEOTIDE SEQUENCE [LARGE SCALE GENOMIC DNA]</scope>
    <source>
        <strain evidence="1 2">JCM 15661T</strain>
    </source>
</reference>
<dbReference type="Proteomes" id="UP000464624">
    <property type="component" value="Chromosome"/>
</dbReference>
<organism evidence="1 2">
    <name type="scientific">Mycobacterium xenopi</name>
    <dbReference type="NCBI Taxonomy" id="1789"/>
    <lineage>
        <taxon>Bacteria</taxon>
        <taxon>Bacillati</taxon>
        <taxon>Actinomycetota</taxon>
        <taxon>Actinomycetes</taxon>
        <taxon>Mycobacteriales</taxon>
        <taxon>Mycobacteriaceae</taxon>
        <taxon>Mycobacterium</taxon>
    </lineage>
</organism>
<name>A0AAD1H113_MYCXE</name>
<evidence type="ECO:0000313" key="1">
    <source>
        <dbReference type="EMBL" id="BBU22260.1"/>
    </source>
</evidence>
<evidence type="ECO:0000313" key="2">
    <source>
        <dbReference type="Proteomes" id="UP000464624"/>
    </source>
</evidence>
<dbReference type="KEGG" id="mxe:MYXE_20500"/>
<sequence length="313" mass="33932">MSECVGAASYRQLAAYRKCVDRIRATWPGFAARRRERLQQGLFGAPAEKIAENILEDLFTTVLDWSLADVNLQVGRADVVLSALGIKRLVLEVKRPGSLTWRRAAVDAALDQARRYAASQRVGAVAVSDATMLYAADVGEGGLRDRVLVALDTDRAPEALWWISVHGIYRPCSFVAANLDAVSLSANAGMNIAAGDGLCHPKYALGMQCFAYVGAADNTRTWKLPYRLADGAPDPKRLPKAIQCILSNYRGARVDIPRTAVAEVLVRLGIAAAELRKMPCQNSATADAYIEAHQALEQLDRLSDVRCCDGSTA</sequence>
<accession>A0AAD1H113</accession>
<dbReference type="EMBL" id="AP022314">
    <property type="protein sequence ID" value="BBU22260.1"/>
    <property type="molecule type" value="Genomic_DNA"/>
</dbReference>